<reference evidence="1" key="1">
    <citation type="submission" date="2020-05" db="EMBL/GenBank/DDBJ databases">
        <authorList>
            <person name="Rincon C."/>
            <person name="Sanders R I."/>
            <person name="Robbins C."/>
            <person name="Chaturvedi A."/>
        </authorList>
    </citation>
    <scope>NUCLEOTIDE SEQUENCE</scope>
    <source>
        <strain evidence="1">CHB12</strain>
    </source>
</reference>
<name>A0A915Z303_9GLOM</name>
<dbReference type="Proteomes" id="UP000684084">
    <property type="component" value="Unassembled WGS sequence"/>
</dbReference>
<comment type="caution">
    <text evidence="1">The sequence shown here is derived from an EMBL/GenBank/DDBJ whole genome shotgun (WGS) entry which is preliminary data.</text>
</comment>
<gene>
    <name evidence="1" type="ORF">CHRIB12_LOCUS7782</name>
</gene>
<evidence type="ECO:0000313" key="2">
    <source>
        <dbReference type="Proteomes" id="UP000684084"/>
    </source>
</evidence>
<dbReference type="EMBL" id="CAGKOT010000014">
    <property type="protein sequence ID" value="CAB5359597.1"/>
    <property type="molecule type" value="Genomic_DNA"/>
</dbReference>
<sequence length="82" mass="9631">MPIPLLQDQNFSNEMENSNLFTEYEANALMIPNEKSSYSLQENNQENYFYEGGISLDILNVERESFNVENVEGYQRKCKNPR</sequence>
<protein>
    <submittedName>
        <fullName evidence="1">Uncharacterized protein</fullName>
    </submittedName>
</protein>
<proteinExistence type="predicted"/>
<dbReference type="AlphaFoldDB" id="A0A915Z303"/>
<accession>A0A915Z303</accession>
<organism evidence="1 2">
    <name type="scientific">Rhizophagus irregularis</name>
    <dbReference type="NCBI Taxonomy" id="588596"/>
    <lineage>
        <taxon>Eukaryota</taxon>
        <taxon>Fungi</taxon>
        <taxon>Fungi incertae sedis</taxon>
        <taxon>Mucoromycota</taxon>
        <taxon>Glomeromycotina</taxon>
        <taxon>Glomeromycetes</taxon>
        <taxon>Glomerales</taxon>
        <taxon>Glomeraceae</taxon>
        <taxon>Rhizophagus</taxon>
    </lineage>
</organism>
<evidence type="ECO:0000313" key="1">
    <source>
        <dbReference type="EMBL" id="CAB5359597.1"/>
    </source>
</evidence>